<dbReference type="OrthoDB" id="214253at2"/>
<dbReference type="Gene3D" id="3.50.50.60">
    <property type="entry name" value="FAD/NAD(P)-binding domain"/>
    <property type="match status" value="1"/>
</dbReference>
<dbReference type="GO" id="GO:0016491">
    <property type="term" value="F:oxidoreductase activity"/>
    <property type="evidence" value="ECO:0007669"/>
    <property type="project" value="UniProtKB-KW"/>
</dbReference>
<evidence type="ECO:0000313" key="4">
    <source>
        <dbReference type="Proteomes" id="UP000023541"/>
    </source>
</evidence>
<sequence>MQLDYIVVGLGLSGLSFVEELESHNKSYVVFEDASQKSSRVAGGLYNPVILKRFTMAWQASQQIETAVSFYKNVEAKLQKTVVSELPILRRFNAVEEQNNWFEACDKPILGEFLSSELIRNTNPALDIPFHYGKVKHTGKIDISSMLSAYAKKLRENNILIDESFEYDKITVAKDYIQYKEIKCRHIVFAEGYGVKNNPFFNDLPLYGNKGEYIIIKSEALKQKEAIKSSIFIIPLGADLYKVGATYNNQDKSPEITSTAREELQKKLDRFLKVPYEVVDQVAGIRPTVRDRRPLIGTHARYANMHILNGMGSRGILLAPTMAKKLYNHIEKGISLDKEIDCKRYKNL</sequence>
<dbReference type="eggNOG" id="COG0665">
    <property type="taxonomic scope" value="Bacteria"/>
</dbReference>
<gene>
    <name evidence="3" type="ORF">ATO12_10970</name>
</gene>
<dbReference type="STRING" id="1317122.ATO12_10970"/>
<evidence type="ECO:0000313" key="3">
    <source>
        <dbReference type="EMBL" id="EZH71293.1"/>
    </source>
</evidence>
<proteinExistence type="predicted"/>
<reference evidence="3 4" key="1">
    <citation type="submission" date="2014-04" db="EMBL/GenBank/DDBJ databases">
        <title>Aquimarina sp. 22II-S11-z7 Genome Sequencing.</title>
        <authorList>
            <person name="Lai Q."/>
        </authorList>
    </citation>
    <scope>NUCLEOTIDE SEQUENCE [LARGE SCALE GENOMIC DNA]</scope>
    <source>
        <strain evidence="3 4">22II-S11-z7</strain>
    </source>
</reference>
<feature type="domain" description="FAD dependent oxidoreductase" evidence="2">
    <location>
        <begin position="4"/>
        <end position="326"/>
    </location>
</feature>
<dbReference type="PANTHER" id="PTHR13847:SF289">
    <property type="entry name" value="GLYCINE OXIDASE"/>
    <property type="match status" value="1"/>
</dbReference>
<dbReference type="Pfam" id="PF01266">
    <property type="entry name" value="DAO"/>
    <property type="match status" value="1"/>
</dbReference>
<dbReference type="EMBL" id="AQRA01000024">
    <property type="protein sequence ID" value="EZH71293.1"/>
    <property type="molecule type" value="Genomic_DNA"/>
</dbReference>
<dbReference type="GO" id="GO:0005737">
    <property type="term" value="C:cytoplasm"/>
    <property type="evidence" value="ECO:0007669"/>
    <property type="project" value="TreeGrafter"/>
</dbReference>
<keyword evidence="1" id="KW-0560">Oxidoreductase</keyword>
<dbReference type="Gene3D" id="3.30.9.10">
    <property type="entry name" value="D-Amino Acid Oxidase, subunit A, domain 2"/>
    <property type="match status" value="1"/>
</dbReference>
<accession>A0A023BNL2</accession>
<dbReference type="InterPro" id="IPR006076">
    <property type="entry name" value="FAD-dep_OxRdtase"/>
</dbReference>
<dbReference type="InterPro" id="IPR036188">
    <property type="entry name" value="FAD/NAD-bd_sf"/>
</dbReference>
<dbReference type="PANTHER" id="PTHR13847">
    <property type="entry name" value="SARCOSINE DEHYDROGENASE-RELATED"/>
    <property type="match status" value="1"/>
</dbReference>
<organism evidence="3 4">
    <name type="scientific">Aquimarina atlantica</name>
    <dbReference type="NCBI Taxonomy" id="1317122"/>
    <lineage>
        <taxon>Bacteria</taxon>
        <taxon>Pseudomonadati</taxon>
        <taxon>Bacteroidota</taxon>
        <taxon>Flavobacteriia</taxon>
        <taxon>Flavobacteriales</taxon>
        <taxon>Flavobacteriaceae</taxon>
        <taxon>Aquimarina</taxon>
    </lineage>
</organism>
<evidence type="ECO:0000259" key="2">
    <source>
        <dbReference type="Pfam" id="PF01266"/>
    </source>
</evidence>
<evidence type="ECO:0000256" key="1">
    <source>
        <dbReference type="ARBA" id="ARBA00023002"/>
    </source>
</evidence>
<dbReference type="SUPFAM" id="SSF51971">
    <property type="entry name" value="Nucleotide-binding domain"/>
    <property type="match status" value="1"/>
</dbReference>
<name>A0A023BNL2_9FLAO</name>
<protein>
    <submittedName>
        <fullName evidence="3">FAD-dependent oxidoreductase</fullName>
    </submittedName>
</protein>
<comment type="caution">
    <text evidence="3">The sequence shown here is derived from an EMBL/GenBank/DDBJ whole genome shotgun (WGS) entry which is preliminary data.</text>
</comment>
<dbReference type="Proteomes" id="UP000023541">
    <property type="component" value="Unassembled WGS sequence"/>
</dbReference>
<dbReference type="RefSeq" id="WP_034247654.1">
    <property type="nucleotide sequence ID" value="NZ_AQRA01000024.1"/>
</dbReference>
<keyword evidence="4" id="KW-1185">Reference proteome</keyword>
<dbReference type="AlphaFoldDB" id="A0A023BNL2"/>